<feature type="region of interest" description="Disordered" evidence="1">
    <location>
        <begin position="1086"/>
        <end position="1120"/>
    </location>
</feature>
<dbReference type="EMBL" id="AUPL01003996">
    <property type="protein sequence ID" value="ESL08303.1"/>
    <property type="molecule type" value="Genomic_DNA"/>
</dbReference>
<feature type="compositionally biased region" description="Low complexity" evidence="1">
    <location>
        <begin position="1017"/>
        <end position="1030"/>
    </location>
</feature>
<dbReference type="VEuPathDB" id="TriTrypDB:TRSC58_03996"/>
<feature type="region of interest" description="Disordered" evidence="1">
    <location>
        <begin position="779"/>
        <end position="890"/>
    </location>
</feature>
<evidence type="ECO:0000313" key="3">
    <source>
        <dbReference type="Proteomes" id="UP000031737"/>
    </source>
</evidence>
<sequence>MENRARELFRIGVSRGSATDTPLTAFAVSQSSYIVPSPSLGSGVLVHGLEAEGSFEENRAARGPRSAVLLHETGQEEKPRRQQQQEGQPFVRGTLTSSVFSLRGDSPSFASSRPHSPPRIRPTSEILPARDAKDAIRSAPTHVQAEDDMLHGAHAYSSHPTAQPQSRMVSSWLGDPNQGGDSVSKVLGSVSSAAAVTSEEKAARSTTCRVCPLCGVSVVLVGTFVEHQVQWNEHVASWVHQRNLQLRTTTQRRGYNPTESTALALTPPFSSAMPHTTEDISASPVLLQPEDTSPEGIALLRAVAFPTRAEGVEAEAFAPSSQETRRDAALLTSSPSHVFKNLFPGGNPPSTSENNSSGEEHMGIRRTKDSLAPLWEAGDQRQKTIPRGEARGVPPPPAERISDGASSIGGDISRAMEAQEADHAASSEVSESVSLREELVRRKGRQLERTLTKFLIKKEDQRLLLCFRRWFNLMFVRMVNGSSLLGRSLSIRGPAVAAEAAAEATTTMPVVTHSARSRGEEGGPLLSCDINEKRREDTFESATPSRTGRKHKQGSRKRKKRATGDGGRGGAFMASRVKGFAHVMSNSSSSSVDVQVARTDVSWHIQRSARSPHHGEESDSEATSQRCSLESDASIQALLSSLTPRLQERVRTVLRGEPRRSRAFPKTTKVLSAMRCSLLDQALSLSASPLLIRDGNHRRSLSLPTAHVTRSGLEDVMQGIRNSRRGALSSSSTSAAPRQGSGTEREIKPESDVPQDVCSVAGVDMAGTQDIPVTINVAARNVSPPPTDPTAMPWLHQEEPLGRSSGGGASAGARESPLQLHSQGSLEGRPKLFSKVEPLSSSPSRRRGLLFEGVEERPDSAPRAGYANQPPLLHQQCGGQRHSSSSLSQAGRGEAFFGRGRAQEPFKGIPGECYCYRNGAYHRVLDPTAESCYDVRGNRLPIFVVRRPTSATTSPTRRSPVTTRPQSPLGPARLNPYCSVCVKRYFIVLVDEFMQPVAVSPSRQGKGTLCNGSEAHSFASPSRSARSPTFRGVQNPLLPRPAQLSPRRTFSRGRRDNPASSLLPRRCSSATKTDFAAATISEYASARPNSVSAAPPGESDSREVHPQDPTPEKEKWVQRQERHLRRRVKSLLWRELPQCRGGQQWAEYLTSLKEAMQMLEALRSGSGAQ</sequence>
<feature type="compositionally biased region" description="Basic and acidic residues" evidence="1">
    <location>
        <begin position="358"/>
        <end position="369"/>
    </location>
</feature>
<feature type="region of interest" description="Disordered" evidence="1">
    <location>
        <begin position="337"/>
        <end position="409"/>
    </location>
</feature>
<feature type="region of interest" description="Disordered" evidence="1">
    <location>
        <begin position="947"/>
        <end position="969"/>
    </location>
</feature>
<feature type="region of interest" description="Disordered" evidence="1">
    <location>
        <begin position="606"/>
        <end position="627"/>
    </location>
</feature>
<accession>A0A061IYS0</accession>
<dbReference type="OrthoDB" id="246689at2759"/>
<feature type="compositionally biased region" description="Low complexity" evidence="1">
    <location>
        <begin position="725"/>
        <end position="741"/>
    </location>
</feature>
<reference evidence="2 3" key="1">
    <citation type="submission" date="2013-07" db="EMBL/GenBank/DDBJ databases">
        <authorList>
            <person name="Stoco P.H."/>
            <person name="Wagner G."/>
            <person name="Gerber A."/>
            <person name="Zaha A."/>
            <person name="Thompson C."/>
            <person name="Bartholomeu D.C."/>
            <person name="Luckemeyer D.D."/>
            <person name="Bahia D."/>
            <person name="Loreto E."/>
            <person name="Prestes E.B."/>
            <person name="Lima F.M."/>
            <person name="Rodrigues-Luiz G."/>
            <person name="Vallejo G.A."/>
            <person name="Filho J.F."/>
            <person name="Monteiro K.M."/>
            <person name="Tyler K.M."/>
            <person name="de Almeida L.G."/>
            <person name="Ortiz M.F."/>
            <person name="Siervo M.A."/>
            <person name="de Moraes M.H."/>
            <person name="Cunha O.L."/>
            <person name="Mendonca-Neto R."/>
            <person name="Silva R."/>
            <person name="Teixeira S.M."/>
            <person name="Murta S.M."/>
            <person name="Sincero T.C."/>
            <person name="Mendes T.A."/>
            <person name="Urmenyi T.P."/>
            <person name="Silva V.G."/>
            <person name="da Rocha W.D."/>
            <person name="Andersson B."/>
            <person name="Romanha A.J."/>
            <person name="Steindel M."/>
            <person name="de Vasconcelos A.T."/>
            <person name="Grisard E.C."/>
        </authorList>
    </citation>
    <scope>NUCLEOTIDE SEQUENCE [LARGE SCALE GENOMIC DNA]</scope>
    <source>
        <strain evidence="2 3">SC58</strain>
    </source>
</reference>
<feature type="region of interest" description="Disordered" evidence="1">
    <location>
        <begin position="1000"/>
        <end position="1068"/>
    </location>
</feature>
<organism evidence="2 3">
    <name type="scientific">Trypanosoma rangeli SC58</name>
    <dbReference type="NCBI Taxonomy" id="429131"/>
    <lineage>
        <taxon>Eukaryota</taxon>
        <taxon>Discoba</taxon>
        <taxon>Euglenozoa</taxon>
        <taxon>Kinetoplastea</taxon>
        <taxon>Metakinetoplastina</taxon>
        <taxon>Trypanosomatida</taxon>
        <taxon>Trypanosomatidae</taxon>
        <taxon>Trypanosoma</taxon>
        <taxon>Herpetosoma</taxon>
    </lineage>
</organism>
<feature type="compositionally biased region" description="Basic residues" evidence="1">
    <location>
        <begin position="547"/>
        <end position="561"/>
    </location>
</feature>
<name>A0A061IYS0_TRYRA</name>
<feature type="region of interest" description="Disordered" evidence="1">
    <location>
        <begin position="723"/>
        <end position="753"/>
    </location>
</feature>
<feature type="compositionally biased region" description="Basic and acidic residues" evidence="1">
    <location>
        <begin position="378"/>
        <end position="390"/>
    </location>
</feature>
<feature type="region of interest" description="Disordered" evidence="1">
    <location>
        <begin position="72"/>
        <end position="123"/>
    </location>
</feature>
<keyword evidence="3" id="KW-1185">Reference proteome</keyword>
<feature type="compositionally biased region" description="Polar residues" evidence="1">
    <location>
        <begin position="348"/>
        <end position="357"/>
    </location>
</feature>
<evidence type="ECO:0000256" key="1">
    <source>
        <dbReference type="SAM" id="MobiDB-lite"/>
    </source>
</evidence>
<dbReference type="Proteomes" id="UP000031737">
    <property type="component" value="Unassembled WGS sequence"/>
</dbReference>
<evidence type="ECO:0008006" key="4">
    <source>
        <dbReference type="Google" id="ProtNLM"/>
    </source>
</evidence>
<dbReference type="AlphaFoldDB" id="A0A061IYS0"/>
<feature type="compositionally biased region" description="Basic and acidic residues" evidence="1">
    <location>
        <begin position="1099"/>
        <end position="1120"/>
    </location>
</feature>
<protein>
    <recommendedName>
        <fullName evidence="4">Megakaryocyte stimulating factor</fullName>
    </recommendedName>
</protein>
<proteinExistence type="predicted"/>
<feature type="compositionally biased region" description="Polar residues" evidence="1">
    <location>
        <begin position="877"/>
        <end position="889"/>
    </location>
</feature>
<comment type="caution">
    <text evidence="2">The sequence shown here is derived from an EMBL/GenBank/DDBJ whole genome shotgun (WGS) entry which is preliminary data.</text>
</comment>
<gene>
    <name evidence="2" type="ORF">TRSC58_03996</name>
</gene>
<feature type="compositionally biased region" description="Low complexity" evidence="1">
    <location>
        <begin position="947"/>
        <end position="967"/>
    </location>
</feature>
<evidence type="ECO:0000313" key="2">
    <source>
        <dbReference type="EMBL" id="ESL08303.1"/>
    </source>
</evidence>
<feature type="region of interest" description="Disordered" evidence="1">
    <location>
        <begin position="513"/>
        <end position="571"/>
    </location>
</feature>